<evidence type="ECO:0000256" key="7">
    <source>
        <dbReference type="SAM" id="MobiDB-lite"/>
    </source>
</evidence>
<dbReference type="PANTHER" id="PTHR13693:SF102">
    <property type="entry name" value="2-AMINO-3-KETOBUTYRATE COENZYME A LIGASE, MITOCHONDRIAL"/>
    <property type="match status" value="1"/>
</dbReference>
<organism evidence="10 11">
    <name type="scientific">Elysia marginata</name>
    <dbReference type="NCBI Taxonomy" id="1093978"/>
    <lineage>
        <taxon>Eukaryota</taxon>
        <taxon>Metazoa</taxon>
        <taxon>Spiralia</taxon>
        <taxon>Lophotrochozoa</taxon>
        <taxon>Mollusca</taxon>
        <taxon>Gastropoda</taxon>
        <taxon>Heterobranchia</taxon>
        <taxon>Euthyneura</taxon>
        <taxon>Panpulmonata</taxon>
        <taxon>Sacoglossa</taxon>
        <taxon>Placobranchoidea</taxon>
        <taxon>Plakobranchidae</taxon>
        <taxon>Elysia</taxon>
    </lineage>
</organism>
<evidence type="ECO:0000259" key="9">
    <source>
        <dbReference type="Pfam" id="PF09029"/>
    </source>
</evidence>
<feature type="domain" description="5-aminolevulinate synthase presequence" evidence="9">
    <location>
        <begin position="2"/>
        <end position="121"/>
    </location>
</feature>
<evidence type="ECO:0000256" key="1">
    <source>
        <dbReference type="ARBA" id="ARBA00001933"/>
    </source>
</evidence>
<dbReference type="InterPro" id="IPR015424">
    <property type="entry name" value="PyrdxlP-dep_Trfase"/>
</dbReference>
<dbReference type="GO" id="GO:0003870">
    <property type="term" value="F:5-aminolevulinate synthase activity"/>
    <property type="evidence" value="ECO:0007669"/>
    <property type="project" value="UniProtKB-EC"/>
</dbReference>
<dbReference type="Gene3D" id="3.40.640.10">
    <property type="entry name" value="Type I PLP-dependent aspartate aminotransferase-like (Major domain)"/>
    <property type="match status" value="1"/>
</dbReference>
<keyword evidence="6" id="KW-0350">Heme biosynthesis</keyword>
<dbReference type="InterPro" id="IPR050087">
    <property type="entry name" value="AON_synthase_class-II"/>
</dbReference>
<dbReference type="InterPro" id="IPR004839">
    <property type="entry name" value="Aminotransferase_I/II_large"/>
</dbReference>
<comment type="pathway">
    <text evidence="6">Porphyrin-containing compound metabolism; protoporphyrin-IX biosynthesis; 5-aminolevulinate from glycine: step 1/1.</text>
</comment>
<name>A0AAV4GJB4_9GAST</name>
<dbReference type="GO" id="GO:0006782">
    <property type="term" value="P:protoporphyrinogen IX biosynthetic process"/>
    <property type="evidence" value="ECO:0007669"/>
    <property type="project" value="UniProtKB-UniRule"/>
</dbReference>
<dbReference type="NCBIfam" id="TIGR01821">
    <property type="entry name" value="5aminolev_synth"/>
    <property type="match status" value="1"/>
</dbReference>
<sequence>MAAMKSCPFLNKLSLNGIRQFAPLLMGKADTCPYMRQTYRLKSFLKGEQASAAPAAQAAQASSQASVSVNSTEPVPPIMPKDKTSLTGAAAAAAGTQCPFLAESPMTVSQASPEVQEDVSTGTKQSQEMSDGAKHFDYEGYFARQLQKKKEDHTYRVFKNVMRDATSFPKAFDMSSGKEKDITVWCSNDYLGMSWHPKVQEAVRTALMKHGAGAGGTRNISGNSPLHVHLEERLAKLHQKEAGLIFSSCYVANDTTLFTLGKHLPGMHFFSDAGNHASMIQGIRTSMAQKHVFRHNDPDHLEELLRSVDPSLPKVVAFETVHSMDGSICPTVEMCDVAHRYGALTFVDEVHAVGLYGDHGAGVGEQDNCMDKMDIISGTLGKAFGNMGGYVVGSAKMIDMIRSYGSGFIFTTSLPPTVLSGAMASVDVLATDEGRELRARQQSNVKYLREKLVAAGLPASHSPSHIIPIIVGDAQKCTQLSDDLIYKHGIYVQSINYPTVARGSERLRVAPTPHHTVEMMDDFVDILTKLWKEAGLELYGQKCPDQCEACHKPLSLPLLFKTEPVCQRSNCTYSSLQVKLLHFGVEEVKN</sequence>
<dbReference type="InterPro" id="IPR015422">
    <property type="entry name" value="PyrdxlP-dep_Trfase_small"/>
</dbReference>
<dbReference type="Pfam" id="PF00155">
    <property type="entry name" value="Aminotran_1_2"/>
    <property type="match status" value="1"/>
</dbReference>
<dbReference type="GO" id="GO:0042541">
    <property type="term" value="P:hemoglobin biosynthetic process"/>
    <property type="evidence" value="ECO:0007669"/>
    <property type="project" value="TreeGrafter"/>
</dbReference>
<comment type="similarity">
    <text evidence="2 6">Belongs to the class-II pyridoxal-phosphate-dependent aminotransferase family.</text>
</comment>
<dbReference type="EC" id="2.3.1.37" evidence="6"/>
<dbReference type="GO" id="GO:0005759">
    <property type="term" value="C:mitochondrial matrix"/>
    <property type="evidence" value="ECO:0007669"/>
    <property type="project" value="InterPro"/>
</dbReference>
<reference evidence="10 11" key="1">
    <citation type="journal article" date="2021" name="Elife">
        <title>Chloroplast acquisition without the gene transfer in kleptoplastic sea slugs, Plakobranchus ocellatus.</title>
        <authorList>
            <person name="Maeda T."/>
            <person name="Takahashi S."/>
            <person name="Yoshida T."/>
            <person name="Shimamura S."/>
            <person name="Takaki Y."/>
            <person name="Nagai Y."/>
            <person name="Toyoda A."/>
            <person name="Suzuki Y."/>
            <person name="Arimoto A."/>
            <person name="Ishii H."/>
            <person name="Satoh N."/>
            <person name="Nishiyama T."/>
            <person name="Hasebe M."/>
            <person name="Maruyama T."/>
            <person name="Minagawa J."/>
            <person name="Obokata J."/>
            <person name="Shigenobu S."/>
        </authorList>
    </citation>
    <scope>NUCLEOTIDE SEQUENCE [LARGE SCALE GENOMIC DNA]</scope>
</reference>
<keyword evidence="3 6" id="KW-0808">Transferase</keyword>
<dbReference type="InterPro" id="IPR010961">
    <property type="entry name" value="4pyrrol_synth_NH2levulA_synth"/>
</dbReference>
<gene>
    <name evidence="10" type="ORF">ElyMa_000688300</name>
</gene>
<feature type="domain" description="Aminotransferase class I/classII large" evidence="8">
    <location>
        <begin position="181"/>
        <end position="526"/>
    </location>
</feature>
<dbReference type="EMBL" id="BMAT01001417">
    <property type="protein sequence ID" value="GFR85126.1"/>
    <property type="molecule type" value="Genomic_DNA"/>
</dbReference>
<comment type="catalytic activity">
    <reaction evidence="6">
        <text>succinyl-CoA + glycine + H(+) = 5-aminolevulinate + CO2 + CoA</text>
        <dbReference type="Rhea" id="RHEA:12921"/>
        <dbReference type="ChEBI" id="CHEBI:15378"/>
        <dbReference type="ChEBI" id="CHEBI:16526"/>
        <dbReference type="ChEBI" id="CHEBI:57287"/>
        <dbReference type="ChEBI" id="CHEBI:57292"/>
        <dbReference type="ChEBI" id="CHEBI:57305"/>
        <dbReference type="ChEBI" id="CHEBI:356416"/>
        <dbReference type="EC" id="2.3.1.37"/>
    </reaction>
</comment>
<evidence type="ECO:0000256" key="3">
    <source>
        <dbReference type="ARBA" id="ARBA00022679"/>
    </source>
</evidence>
<proteinExistence type="inferred from homology"/>
<protein>
    <recommendedName>
        <fullName evidence="6">5-aminolevulinate synthase</fullName>
        <ecNumber evidence="6">2.3.1.37</ecNumber>
    </recommendedName>
    <alternativeName>
        <fullName evidence="6">5-aminolevulinic acid synthase</fullName>
    </alternativeName>
    <alternativeName>
        <fullName evidence="6">Delta-ALA synthase</fullName>
    </alternativeName>
    <alternativeName>
        <fullName evidence="6">Delta-aminolevulinate synthase</fullName>
    </alternativeName>
</protein>
<evidence type="ECO:0000313" key="11">
    <source>
        <dbReference type="Proteomes" id="UP000762676"/>
    </source>
</evidence>
<dbReference type="FunFam" id="3.40.640.10:FF:000006">
    <property type="entry name" value="5-aminolevulinate synthase, mitochondrial"/>
    <property type="match status" value="1"/>
</dbReference>
<feature type="region of interest" description="Disordered" evidence="7">
    <location>
        <begin position="56"/>
        <end position="86"/>
    </location>
</feature>
<feature type="compositionally biased region" description="Low complexity" evidence="7">
    <location>
        <begin position="56"/>
        <end position="66"/>
    </location>
</feature>
<evidence type="ECO:0000259" key="8">
    <source>
        <dbReference type="Pfam" id="PF00155"/>
    </source>
</evidence>
<accession>A0AAV4GJB4</accession>
<evidence type="ECO:0000256" key="6">
    <source>
        <dbReference type="RuleBase" id="RU910713"/>
    </source>
</evidence>
<dbReference type="GO" id="GO:0048821">
    <property type="term" value="P:erythrocyte development"/>
    <property type="evidence" value="ECO:0007669"/>
    <property type="project" value="TreeGrafter"/>
</dbReference>
<evidence type="ECO:0000313" key="10">
    <source>
        <dbReference type="EMBL" id="GFR85126.1"/>
    </source>
</evidence>
<comment type="caution">
    <text evidence="10">The sequence shown here is derived from an EMBL/GenBank/DDBJ whole genome shotgun (WGS) entry which is preliminary data.</text>
</comment>
<dbReference type="Pfam" id="PF09029">
    <property type="entry name" value="Preseq_ALAS"/>
    <property type="match status" value="1"/>
</dbReference>
<dbReference type="GO" id="GO:0030170">
    <property type="term" value="F:pyridoxal phosphate binding"/>
    <property type="evidence" value="ECO:0007669"/>
    <property type="project" value="UniProtKB-UniRule"/>
</dbReference>
<keyword evidence="5 6" id="KW-0012">Acyltransferase</keyword>
<dbReference type="InterPro" id="IPR015421">
    <property type="entry name" value="PyrdxlP-dep_Trfase_major"/>
</dbReference>
<evidence type="ECO:0000256" key="2">
    <source>
        <dbReference type="ARBA" id="ARBA00008392"/>
    </source>
</evidence>
<dbReference type="Proteomes" id="UP000762676">
    <property type="component" value="Unassembled WGS sequence"/>
</dbReference>
<dbReference type="InterPro" id="IPR015118">
    <property type="entry name" value="5aminolev_synth_preseq"/>
</dbReference>
<dbReference type="CDD" id="cd06454">
    <property type="entry name" value="KBL_like"/>
    <property type="match status" value="1"/>
</dbReference>
<dbReference type="SUPFAM" id="SSF53383">
    <property type="entry name" value="PLP-dependent transferases"/>
    <property type="match status" value="1"/>
</dbReference>
<evidence type="ECO:0000256" key="4">
    <source>
        <dbReference type="ARBA" id="ARBA00022898"/>
    </source>
</evidence>
<comment type="cofactor">
    <cofactor evidence="1 6">
        <name>pyridoxal 5'-phosphate</name>
        <dbReference type="ChEBI" id="CHEBI:597326"/>
    </cofactor>
</comment>
<dbReference type="Gene3D" id="3.90.1150.10">
    <property type="entry name" value="Aspartate Aminotransferase, domain 1"/>
    <property type="match status" value="1"/>
</dbReference>
<keyword evidence="11" id="KW-1185">Reference proteome</keyword>
<dbReference type="AlphaFoldDB" id="A0AAV4GJB4"/>
<keyword evidence="4 6" id="KW-0663">Pyridoxal phosphate</keyword>
<dbReference type="PANTHER" id="PTHR13693">
    <property type="entry name" value="CLASS II AMINOTRANSFERASE/8-AMINO-7-OXONONANOATE SYNTHASE"/>
    <property type="match status" value="1"/>
</dbReference>
<evidence type="ECO:0000256" key="5">
    <source>
        <dbReference type="ARBA" id="ARBA00023315"/>
    </source>
</evidence>